<evidence type="ECO:0000313" key="5">
    <source>
        <dbReference type="Proteomes" id="UP000000329"/>
    </source>
</evidence>
<dbReference type="InterPro" id="IPR014507">
    <property type="entry name" value="Baseplate_assembly_J_pred"/>
</dbReference>
<dbReference type="Pfam" id="PF26078">
    <property type="entry name" value="Baseplate_J_M"/>
    <property type="match status" value="1"/>
</dbReference>
<feature type="domain" description="Baseplate J-like C-terminal" evidence="3">
    <location>
        <begin position="287"/>
        <end position="366"/>
    </location>
</feature>
<dbReference type="PANTHER" id="PTHR35862">
    <property type="entry name" value="FELS-2 PROPHAGE PROTEIN"/>
    <property type="match status" value="1"/>
</dbReference>
<dbReference type="STRING" id="757424.Hsero_0204"/>
<dbReference type="PANTHER" id="PTHR35862:SF1">
    <property type="entry name" value="FELS-2 PROPHAGE PROTEIN"/>
    <property type="match status" value="1"/>
</dbReference>
<gene>
    <name evidence="4" type="ordered locus">Hsero_0204</name>
</gene>
<dbReference type="Proteomes" id="UP000000329">
    <property type="component" value="Chromosome"/>
</dbReference>
<dbReference type="InterPro" id="IPR058530">
    <property type="entry name" value="Baseplate_J-like_C"/>
</dbReference>
<dbReference type="GeneID" id="29392723"/>
<dbReference type="InterPro" id="IPR058531">
    <property type="entry name" value="Baseplate_J_M"/>
</dbReference>
<evidence type="ECO:0000313" key="4">
    <source>
        <dbReference type="EMBL" id="ADJ61730.1"/>
    </source>
</evidence>
<dbReference type="eggNOG" id="COG3948">
    <property type="taxonomic scope" value="Bacteria"/>
</dbReference>
<evidence type="ECO:0000259" key="1">
    <source>
        <dbReference type="Pfam" id="PF04865"/>
    </source>
</evidence>
<proteinExistence type="predicted"/>
<evidence type="ECO:0000259" key="3">
    <source>
        <dbReference type="Pfam" id="PF26079"/>
    </source>
</evidence>
<reference evidence="4 5" key="1">
    <citation type="submission" date="2010-04" db="EMBL/GenBank/DDBJ databases">
        <title>The genome of Herbaspirillum seropedicae SmR1, an endophytic, nitrogen-fixing, plant-growth promoting beta-Proteobacteria.</title>
        <authorList>
            <person name="Pedrosa F.O."/>
            <person name="Monteiro R.A."/>
            <person name="Wassem R."/>
            <person name="Cruz L.M."/>
            <person name="Ayub R.A."/>
            <person name="Colauto N.B."/>
            <person name="Fernandez M.A."/>
            <person name="Fungaro M.H.P."/>
            <person name="Grisard E.C."/>
            <person name="Hungria M."/>
            <person name="Madeira H.M.F."/>
            <person name="Nodari R.O."/>
            <person name="Osaku C.A."/>
            <person name="Petzl-Erler M.L."/>
            <person name="Terenzi H."/>
            <person name="Vieira L.G.E."/>
            <person name="Almeida M.I.M."/>
            <person name="Alves L.R."/>
            <person name="Arantes O.M.N."/>
            <person name="Balsanelli E."/>
            <person name="Barcellos F.G."/>
            <person name="Baura V.A."/>
            <person name="Binde D.R."/>
            <person name="Campo R.J."/>
            <person name="Chubatsu L.S."/>
            <person name="Chueire L.M.O."/>
            <person name="Ciferri R.R."/>
            <person name="Correa L.C."/>
            <person name="da Conceicao Silva J.L."/>
            <person name="Dabul A.N.G."/>
            <person name="Dambros B.P."/>
            <person name="Faoro H."/>
            <person name="Favetti A."/>
            <person name="Friedermann G."/>
            <person name="Furlaneto M.C."/>
            <person name="Gasques L.S."/>
            <person name="Gimenes C.C.T."/>
            <person name="Gioppo N.M.R."/>
            <person name="Glienke-Blanco C."/>
            <person name="Godoy L.P."/>
            <person name="Guerra M.P."/>
            <person name="Karp S."/>
            <person name="Kava-Cordeiro V."/>
            <person name="Margarido V.P."/>
            <person name="Mathioni S.M."/>
            <person name="Menck-Soares M.A."/>
            <person name="Murace N.K."/>
            <person name="Nicolas M.F."/>
            <person name="Oliveira C.E.C."/>
            <person name="Pagnan N.A.B."/>
            <person name="Pamphile J.A."/>
            <person name="Patussi E.V."/>
            <person name="Pereira L.F.P."/>
            <person name="Pereira-Ferrari L."/>
            <person name="Pinto F.G.S."/>
            <person name="Precoma C."/>
            <person name="Prioli A.J."/>
            <person name="Prioli S.M.A.P."/>
            <person name="Raittz R.T."/>
            <person name="Ramos H.J.O."/>
            <person name="Ribeiro E.M.S.F."/>
            <person name="Rigo L.U."/>
            <person name="Rocha C.L.M.S.C."/>
            <person name="Rocha S.N."/>
            <person name="Santos K."/>
            <person name="Satori D."/>
            <person name="Silva A.G."/>
            <person name="Simao R.C.G."/>
            <person name="Soares M.A.M."/>
            <person name="Souza E.M."/>
            <person name="Steffens M.B.R."/>
            <person name="Steindel M."/>
            <person name="Tadra-Sfeir M.Z."/>
            <person name="Takahashi E.K."/>
            <person name="Torres R.A."/>
            <person name="Valle J.S."/>
            <person name="Vernal J.I."/>
            <person name="Vilas-Boas L.A."/>
            <person name="Watanabe M.A.E."/>
            <person name="Weiss V.A."/>
            <person name="Yates M.A."/>
            <person name="Souza E.M."/>
        </authorList>
    </citation>
    <scope>NUCLEOTIDE SEQUENCE [LARGE SCALE GENOMIC DNA]</scope>
    <source>
        <strain evidence="4 5">SmR1</strain>
    </source>
</reference>
<dbReference type="Pfam" id="PF04865">
    <property type="entry name" value="Baseplate_J"/>
    <property type="match status" value="1"/>
</dbReference>
<accession>D8IV11</accession>
<dbReference type="InterPro" id="IPR052726">
    <property type="entry name" value="Phage_Baseplate_Hub"/>
</dbReference>
<sequence length="374" mass="39830">MSLLDRLLPEPDFVTRDPEALTRELVAHYEQLTGKTLYPAQLERLLVDVIAYRESLVREALQDAAKLNLVRYSRAPVLDYLGENIGVARLPAVKARTTLRVQFEAAPASATLLPEGLLVQGGEVAFASIAPVLVPAGSSSVEVEAQCTQAGVQGNGFVPGQIRTLVSSPASESGLTIREVSNITRSAGGADEESDEQFKERIVLAPEQFSNAGSVGAYHFHARSAHPEVIDVAVVSPSPGVVHLHPLVKDGLPSAAVKAAVLAACNSDRVRPLTDEVKVLDPVVVDYAITARLTLLAGADAGVAVAEARKAAEQLRQRLQSGLGRDVVRDELISAMKVYGVYSVGLVGEDIVLEEHHWPRCTGIHISVAGTRKG</sequence>
<dbReference type="EMBL" id="CP002039">
    <property type="protein sequence ID" value="ADJ61730.1"/>
    <property type="molecule type" value="Genomic_DNA"/>
</dbReference>
<keyword evidence="5" id="KW-1185">Reference proteome</keyword>
<dbReference type="KEGG" id="hse:Hsero_0204"/>
<feature type="domain" description="Baseplate J-like central" evidence="2">
    <location>
        <begin position="210"/>
        <end position="280"/>
    </location>
</feature>
<name>D8IV11_HERSS</name>
<dbReference type="AlphaFoldDB" id="D8IV11"/>
<evidence type="ECO:0000259" key="2">
    <source>
        <dbReference type="Pfam" id="PF26078"/>
    </source>
</evidence>
<dbReference type="Pfam" id="PF26079">
    <property type="entry name" value="Baseplate_J_C"/>
    <property type="match status" value="1"/>
</dbReference>
<dbReference type="HOGENOM" id="CLU_046415_1_0_4"/>
<dbReference type="RefSeq" id="WP_013232252.1">
    <property type="nucleotide sequence ID" value="NC_014323.1"/>
</dbReference>
<protein>
    <submittedName>
        <fullName evidence="4">Bacteriophage tail fiber protein</fullName>
    </submittedName>
</protein>
<organism evidence="4 5">
    <name type="scientific">Herbaspirillum seropedicae (strain SmR1)</name>
    <dbReference type="NCBI Taxonomy" id="757424"/>
    <lineage>
        <taxon>Bacteria</taxon>
        <taxon>Pseudomonadati</taxon>
        <taxon>Pseudomonadota</taxon>
        <taxon>Betaproteobacteria</taxon>
        <taxon>Burkholderiales</taxon>
        <taxon>Oxalobacteraceae</taxon>
        <taxon>Herbaspirillum</taxon>
    </lineage>
</organism>
<dbReference type="PIRSF" id="PIRSF020481">
    <property type="entry name" value="BAP"/>
    <property type="match status" value="1"/>
</dbReference>
<dbReference type="OrthoDB" id="9793802at2"/>
<dbReference type="InterPro" id="IPR006949">
    <property type="entry name" value="Barrel_Baseplate_J-like"/>
</dbReference>
<feature type="domain" description="Baseplate protein J-like barrel" evidence="1">
    <location>
        <begin position="101"/>
        <end position="189"/>
    </location>
</feature>